<dbReference type="InterPro" id="IPR006015">
    <property type="entry name" value="Universal_stress_UspA"/>
</dbReference>
<dbReference type="InterPro" id="IPR006016">
    <property type="entry name" value="UspA"/>
</dbReference>
<accession>A0AAV4DIA5</accession>
<dbReference type="AlphaFoldDB" id="A0AAV4DIA5"/>
<dbReference type="EMBL" id="BLXT01007928">
    <property type="protein sequence ID" value="GFO43982.1"/>
    <property type="molecule type" value="Genomic_DNA"/>
</dbReference>
<sequence length="165" mass="18459">MKLVLPPATFIARIILPFFLPSSSSPPSYFLVTGYVTNFHKPENKVVVVHTPEYSMGPSEMSTSKIEESIQEANAKTEMVKSKFVEKMSENGMNGEFVALEDRNPGHAICKYAERVNATFIVTGTRGLGKFRRTMLGSVSDYILHHAHVPVLVCRLKDLLKEDKN</sequence>
<keyword evidence="3" id="KW-1185">Reference proteome</keyword>
<organism evidence="2 3">
    <name type="scientific">Plakobranchus ocellatus</name>
    <dbReference type="NCBI Taxonomy" id="259542"/>
    <lineage>
        <taxon>Eukaryota</taxon>
        <taxon>Metazoa</taxon>
        <taxon>Spiralia</taxon>
        <taxon>Lophotrochozoa</taxon>
        <taxon>Mollusca</taxon>
        <taxon>Gastropoda</taxon>
        <taxon>Heterobranchia</taxon>
        <taxon>Euthyneura</taxon>
        <taxon>Panpulmonata</taxon>
        <taxon>Sacoglossa</taxon>
        <taxon>Placobranchoidea</taxon>
        <taxon>Plakobranchidae</taxon>
        <taxon>Plakobranchus</taxon>
    </lineage>
</organism>
<dbReference type="PANTHER" id="PTHR46989:SF3">
    <property type="entry name" value="USPA DOMAIN-CONTAINING PROTEIN"/>
    <property type="match status" value="1"/>
</dbReference>
<feature type="domain" description="UspA" evidence="1">
    <location>
        <begin position="48"/>
        <end position="155"/>
    </location>
</feature>
<evidence type="ECO:0000313" key="3">
    <source>
        <dbReference type="Proteomes" id="UP000735302"/>
    </source>
</evidence>
<evidence type="ECO:0000259" key="1">
    <source>
        <dbReference type="Pfam" id="PF00582"/>
    </source>
</evidence>
<dbReference type="Gene3D" id="3.40.50.620">
    <property type="entry name" value="HUPs"/>
    <property type="match status" value="1"/>
</dbReference>
<gene>
    <name evidence="2" type="ORF">PoB_007048700</name>
</gene>
<protein>
    <submittedName>
        <fullName evidence="2">Universal stress protein a-like protein</fullName>
    </submittedName>
</protein>
<comment type="caution">
    <text evidence="2">The sequence shown here is derived from an EMBL/GenBank/DDBJ whole genome shotgun (WGS) entry which is preliminary data.</text>
</comment>
<dbReference type="Pfam" id="PF00582">
    <property type="entry name" value="Usp"/>
    <property type="match status" value="1"/>
</dbReference>
<dbReference type="PANTHER" id="PTHR46989">
    <property type="entry name" value="USP DOMAIN-CONTAINING PROTEIN"/>
    <property type="match status" value="1"/>
</dbReference>
<dbReference type="PRINTS" id="PR01438">
    <property type="entry name" value="UNVRSLSTRESS"/>
</dbReference>
<dbReference type="CDD" id="cd23659">
    <property type="entry name" value="USP_At3g01520-like"/>
    <property type="match status" value="1"/>
</dbReference>
<evidence type="ECO:0000313" key="2">
    <source>
        <dbReference type="EMBL" id="GFO43982.1"/>
    </source>
</evidence>
<name>A0AAV4DIA5_9GAST</name>
<reference evidence="2 3" key="1">
    <citation type="journal article" date="2021" name="Elife">
        <title>Chloroplast acquisition without the gene transfer in kleptoplastic sea slugs, Plakobranchus ocellatus.</title>
        <authorList>
            <person name="Maeda T."/>
            <person name="Takahashi S."/>
            <person name="Yoshida T."/>
            <person name="Shimamura S."/>
            <person name="Takaki Y."/>
            <person name="Nagai Y."/>
            <person name="Toyoda A."/>
            <person name="Suzuki Y."/>
            <person name="Arimoto A."/>
            <person name="Ishii H."/>
            <person name="Satoh N."/>
            <person name="Nishiyama T."/>
            <person name="Hasebe M."/>
            <person name="Maruyama T."/>
            <person name="Minagawa J."/>
            <person name="Obokata J."/>
            <person name="Shigenobu S."/>
        </authorList>
    </citation>
    <scope>NUCLEOTIDE SEQUENCE [LARGE SCALE GENOMIC DNA]</scope>
</reference>
<proteinExistence type="predicted"/>
<dbReference type="SUPFAM" id="SSF52402">
    <property type="entry name" value="Adenine nucleotide alpha hydrolases-like"/>
    <property type="match status" value="1"/>
</dbReference>
<dbReference type="InterPro" id="IPR014729">
    <property type="entry name" value="Rossmann-like_a/b/a_fold"/>
</dbReference>
<dbReference type="Proteomes" id="UP000735302">
    <property type="component" value="Unassembled WGS sequence"/>
</dbReference>